<evidence type="ECO:0000256" key="6">
    <source>
        <dbReference type="PIRNR" id="PIRNR039137"/>
    </source>
</evidence>
<dbReference type="AlphaFoldDB" id="H8GP40"/>
<dbReference type="PROSITE" id="PS50893">
    <property type="entry name" value="ABC_TRANSPORTER_2"/>
    <property type="match status" value="1"/>
</dbReference>
<dbReference type="PANTHER" id="PTHR43820:SF4">
    <property type="entry name" value="HIGH-AFFINITY BRANCHED-CHAIN AMINO ACID TRANSPORT ATP-BINDING PROTEIN LIVF"/>
    <property type="match status" value="1"/>
</dbReference>
<dbReference type="InterPro" id="IPR017871">
    <property type="entry name" value="ABC_transporter-like_CS"/>
</dbReference>
<dbReference type="Pfam" id="PF00005">
    <property type="entry name" value="ABC_tran"/>
    <property type="match status" value="1"/>
</dbReference>
<organism evidence="8 9">
    <name type="scientific">Methylomicrobium album BG8</name>
    <dbReference type="NCBI Taxonomy" id="686340"/>
    <lineage>
        <taxon>Bacteria</taxon>
        <taxon>Pseudomonadati</taxon>
        <taxon>Pseudomonadota</taxon>
        <taxon>Gammaproteobacteria</taxon>
        <taxon>Methylococcales</taxon>
        <taxon>Methylococcaceae</taxon>
        <taxon>Methylomicrobium</taxon>
    </lineage>
</organism>
<dbReference type="InterPro" id="IPR003439">
    <property type="entry name" value="ABC_transporter-like_ATP-bd"/>
</dbReference>
<evidence type="ECO:0000313" key="9">
    <source>
        <dbReference type="Proteomes" id="UP000005090"/>
    </source>
</evidence>
<dbReference type="STRING" id="686340.Metal_1860"/>
<keyword evidence="3 6" id="KW-0547">Nucleotide-binding</keyword>
<comment type="similarity">
    <text evidence="1 6">Belongs to the ABC transporter superfamily.</text>
</comment>
<dbReference type="RefSeq" id="WP_005371627.1">
    <property type="nucleotide sequence ID" value="NZ_CM001475.1"/>
</dbReference>
<feature type="domain" description="ABC transporter" evidence="7">
    <location>
        <begin position="13"/>
        <end position="244"/>
    </location>
</feature>
<dbReference type="Proteomes" id="UP000005090">
    <property type="component" value="Chromosome"/>
</dbReference>
<dbReference type="HOGENOM" id="CLU_000604_1_2_6"/>
<evidence type="ECO:0000259" key="7">
    <source>
        <dbReference type="PROSITE" id="PS50893"/>
    </source>
</evidence>
<reference evidence="8 9" key="1">
    <citation type="journal article" date="2013" name="Genome Announc.">
        <title>Genome Sequence of the Obligate Gammaproteobacterial Methanotroph Methylomicrobium album Strain BG8.</title>
        <authorList>
            <person name="Kits K.D."/>
            <person name="Kalyuzhnaya M.G."/>
            <person name="Klotz M.G."/>
            <person name="Jetten M.S."/>
            <person name="Op den Camp H.J."/>
            <person name="Vuilleumier S."/>
            <person name="Bringel F."/>
            <person name="Dispirito A.A."/>
            <person name="Murrell J.C."/>
            <person name="Bruce D."/>
            <person name="Cheng J.F."/>
            <person name="Copeland A."/>
            <person name="Goodwin L."/>
            <person name="Hauser L."/>
            <person name="Lajus A."/>
            <person name="Land M.L."/>
            <person name="Lapidus A."/>
            <person name="Lucas S."/>
            <person name="Medigue C."/>
            <person name="Pitluck S."/>
            <person name="Woyke T."/>
            <person name="Zeytun A."/>
            <person name="Stein L.Y."/>
        </authorList>
    </citation>
    <scope>NUCLEOTIDE SEQUENCE [LARGE SCALE GENOMIC DNA]</scope>
    <source>
        <strain evidence="8 9">BG8</strain>
    </source>
</reference>
<name>H8GP40_METAL</name>
<evidence type="ECO:0000313" key="8">
    <source>
        <dbReference type="EMBL" id="EIC29626.1"/>
    </source>
</evidence>
<evidence type="ECO:0000256" key="3">
    <source>
        <dbReference type="ARBA" id="ARBA00022741"/>
    </source>
</evidence>
<gene>
    <name evidence="8" type="ORF">Metal_1860</name>
</gene>
<proteinExistence type="inferred from homology"/>
<keyword evidence="9" id="KW-1185">Reference proteome</keyword>
<evidence type="ECO:0000256" key="1">
    <source>
        <dbReference type="ARBA" id="ARBA00005417"/>
    </source>
</evidence>
<dbReference type="GO" id="GO:0015658">
    <property type="term" value="F:branched-chain amino acid transmembrane transporter activity"/>
    <property type="evidence" value="ECO:0007669"/>
    <property type="project" value="UniProtKB-UniRule"/>
</dbReference>
<dbReference type="InterPro" id="IPR003593">
    <property type="entry name" value="AAA+_ATPase"/>
</dbReference>
<dbReference type="GO" id="GO:0015807">
    <property type="term" value="P:L-amino acid transport"/>
    <property type="evidence" value="ECO:0007669"/>
    <property type="project" value="TreeGrafter"/>
</dbReference>
<dbReference type="PANTHER" id="PTHR43820">
    <property type="entry name" value="HIGH-AFFINITY BRANCHED-CHAIN AMINO ACID TRANSPORT ATP-BINDING PROTEIN LIVF"/>
    <property type="match status" value="1"/>
</dbReference>
<dbReference type="GO" id="GO:0005524">
    <property type="term" value="F:ATP binding"/>
    <property type="evidence" value="ECO:0007669"/>
    <property type="project" value="UniProtKB-UniRule"/>
</dbReference>
<dbReference type="SUPFAM" id="SSF52540">
    <property type="entry name" value="P-loop containing nucleoside triphosphate hydrolases"/>
    <property type="match status" value="1"/>
</dbReference>
<dbReference type="InterPro" id="IPR052156">
    <property type="entry name" value="BCAA_Transport_ATP-bd_LivF"/>
</dbReference>
<dbReference type="GO" id="GO:0016887">
    <property type="term" value="F:ATP hydrolysis activity"/>
    <property type="evidence" value="ECO:0007669"/>
    <property type="project" value="InterPro"/>
</dbReference>
<dbReference type="EMBL" id="CM001475">
    <property type="protein sequence ID" value="EIC29626.1"/>
    <property type="molecule type" value="Genomic_DNA"/>
</dbReference>
<evidence type="ECO:0000256" key="4">
    <source>
        <dbReference type="ARBA" id="ARBA00022840"/>
    </source>
</evidence>
<dbReference type="PROSITE" id="PS00211">
    <property type="entry name" value="ABC_TRANSPORTER_1"/>
    <property type="match status" value="1"/>
</dbReference>
<accession>H8GP40</accession>
<dbReference type="CDD" id="cd03224">
    <property type="entry name" value="ABC_TM1139_LivF_branched"/>
    <property type="match status" value="1"/>
</dbReference>
<keyword evidence="5 6" id="KW-0029">Amino-acid transport</keyword>
<protein>
    <recommendedName>
        <fullName evidence="6">High-affinity branched-chain amino acid transport ATP-binding protein</fullName>
    </recommendedName>
</protein>
<evidence type="ECO:0000256" key="2">
    <source>
        <dbReference type="ARBA" id="ARBA00022448"/>
    </source>
</evidence>
<dbReference type="InterPro" id="IPR030660">
    <property type="entry name" value="ABC_branched_ATPase_LivF/BraG"/>
</dbReference>
<keyword evidence="4 6" id="KW-0067">ATP-binding</keyword>
<dbReference type="Gene3D" id="3.40.50.300">
    <property type="entry name" value="P-loop containing nucleotide triphosphate hydrolases"/>
    <property type="match status" value="1"/>
</dbReference>
<evidence type="ECO:0000256" key="5">
    <source>
        <dbReference type="ARBA" id="ARBA00022970"/>
    </source>
</evidence>
<keyword evidence="2 6" id="KW-0813">Transport</keyword>
<sequence>MRQASIRQAGPQLEVRNLEVRYNGIQALHGVSFKVNRGEIVTLIGANGAGKSSILRAISGLIRFTGDIVFDGSDLGPIPAHSIVGLGIAHVPEGRGIFGNLTVQENLHLATWQRQGKGEVEADYDRVFALFPRLKERRQQPAGTLSGGEQQMLAVGRALMSRGRLLLLDEPSMGLAPRLVQEIFRIIEDINRTGTTILLVEQNANMALRIAHRAYVLETGRVVLAGTGLELSDNPRIKEAYLGA</sequence>
<dbReference type="eggNOG" id="COG0410">
    <property type="taxonomic scope" value="Bacteria"/>
</dbReference>
<dbReference type="PIRSF" id="PIRSF039137">
    <property type="entry name" value="ABC_branched_ATPase"/>
    <property type="match status" value="1"/>
</dbReference>
<dbReference type="InterPro" id="IPR027417">
    <property type="entry name" value="P-loop_NTPase"/>
</dbReference>
<dbReference type="SMART" id="SM00382">
    <property type="entry name" value="AAA"/>
    <property type="match status" value="1"/>
</dbReference>